<reference evidence="2 3" key="1">
    <citation type="journal article" date="2016" name="Genome Announc.">
        <title>Complete Genome Sequence of Thiostrepton-Producing Streptomyces laurentii ATCC 31255.</title>
        <authorList>
            <person name="Doi K."/>
            <person name="Fujino Y."/>
            <person name="Nagayoshi Y."/>
            <person name="Ohshima T."/>
            <person name="Ogata S."/>
        </authorList>
    </citation>
    <scope>NUCLEOTIDE SEQUENCE [LARGE SCALE GENOMIC DNA]</scope>
    <source>
        <strain evidence="2 3">ATCC 31255</strain>
    </source>
</reference>
<protein>
    <recommendedName>
        <fullName evidence="4">Nucleotidyltransferase</fullName>
    </recommendedName>
</protein>
<name>A0A160NXB4_STRLU</name>
<feature type="region of interest" description="Disordered" evidence="1">
    <location>
        <begin position="305"/>
        <end position="327"/>
    </location>
</feature>
<evidence type="ECO:0000313" key="3">
    <source>
        <dbReference type="Proteomes" id="UP000217676"/>
    </source>
</evidence>
<dbReference type="EMBL" id="AP017424">
    <property type="protein sequence ID" value="BAU82814.1"/>
    <property type="molecule type" value="Genomic_DNA"/>
</dbReference>
<sequence length="327" mass="36923">MRDLKAQARAAARGLLDMLKTMPEVQALYVLSSSAIAPRNITRFSTDSDFDLAVILDVPLKVDEWRPRPADTYTLVRDRLPSWIPEFSFHLPVPWGRMEVNVHQLLFAYEADPRTTWNSDKCDAYSNKGEPLFDRESAFGALIARKTQERLERLGHEAHRLHNRITWDVREIPLRMARRVGVPTGHFVLSGALDEVVDWMYARSGRLLPNMKWKLHSLGALGLINSEQETLLIEAQQCDPLSMVDLERRCEALSEFCHTVGMDLSPGAIAAVRRAYQEANRHLLGGEAAVFANEPAPRFIPFRERAGSGERMGPGVSTLRDPLTQEA</sequence>
<keyword evidence="3" id="KW-1185">Reference proteome</keyword>
<dbReference type="KEGG" id="slau:SLA_1876"/>
<evidence type="ECO:0000313" key="2">
    <source>
        <dbReference type="EMBL" id="BAU82814.1"/>
    </source>
</evidence>
<gene>
    <name evidence="2" type="ORF">SLA_1876</name>
</gene>
<dbReference type="AlphaFoldDB" id="A0A160NXB4"/>
<evidence type="ECO:0000256" key="1">
    <source>
        <dbReference type="SAM" id="MobiDB-lite"/>
    </source>
</evidence>
<evidence type="ECO:0008006" key="4">
    <source>
        <dbReference type="Google" id="ProtNLM"/>
    </source>
</evidence>
<accession>A0A160NXB4</accession>
<proteinExistence type="predicted"/>
<dbReference type="Proteomes" id="UP000217676">
    <property type="component" value="Chromosome"/>
</dbReference>
<organism evidence="2 3">
    <name type="scientific">Streptomyces laurentii</name>
    <dbReference type="NCBI Taxonomy" id="39478"/>
    <lineage>
        <taxon>Bacteria</taxon>
        <taxon>Bacillati</taxon>
        <taxon>Actinomycetota</taxon>
        <taxon>Actinomycetes</taxon>
        <taxon>Kitasatosporales</taxon>
        <taxon>Streptomycetaceae</taxon>
        <taxon>Streptomyces</taxon>
    </lineage>
</organism>